<accession>A0A938WL82</accession>
<dbReference type="PROSITE" id="PS51257">
    <property type="entry name" value="PROKAR_LIPOPROTEIN"/>
    <property type="match status" value="1"/>
</dbReference>
<dbReference type="InterPro" id="IPR036680">
    <property type="entry name" value="SPOR-like_sf"/>
</dbReference>
<evidence type="ECO:0000313" key="4">
    <source>
        <dbReference type="Proteomes" id="UP000764045"/>
    </source>
</evidence>
<reference evidence="3 4" key="1">
    <citation type="journal article" date="2021" name="Sci. Rep.">
        <title>The distribution of antibiotic resistance genes in chicken gut microbiota commensals.</title>
        <authorList>
            <person name="Juricova H."/>
            <person name="Matiasovicova J."/>
            <person name="Kubasova T."/>
            <person name="Cejkova D."/>
            <person name="Rychlik I."/>
        </authorList>
    </citation>
    <scope>NUCLEOTIDE SEQUENCE [LARGE SCALE GENOMIC DNA]</scope>
    <source>
        <strain evidence="3 4">An819</strain>
    </source>
</reference>
<name>A0A938WL82_9BACT</name>
<dbReference type="PROSITE" id="PS51724">
    <property type="entry name" value="SPOR"/>
    <property type="match status" value="1"/>
</dbReference>
<dbReference type="Gene3D" id="3.30.70.1070">
    <property type="entry name" value="Sporulation related repeat"/>
    <property type="match status" value="1"/>
</dbReference>
<dbReference type="InterPro" id="IPR052521">
    <property type="entry name" value="Cell_div_SPOR-domain"/>
</dbReference>
<organism evidence="3 4">
    <name type="scientific">Marseilla massiliensis</name>
    <dbReference type="NCBI Taxonomy" id="1841864"/>
    <lineage>
        <taxon>Bacteria</taxon>
        <taxon>Pseudomonadati</taxon>
        <taxon>Bacteroidota</taxon>
        <taxon>Bacteroidia</taxon>
        <taxon>Bacteroidales</taxon>
        <taxon>Prevotellaceae</taxon>
        <taxon>Marseilla</taxon>
    </lineage>
</organism>
<dbReference type="RefSeq" id="WP_205109842.1">
    <property type="nucleotide sequence ID" value="NZ_JACJJL010000014.1"/>
</dbReference>
<dbReference type="InterPro" id="IPR007730">
    <property type="entry name" value="SPOR-like_dom"/>
</dbReference>
<feature type="signal peptide" evidence="1">
    <location>
        <begin position="1"/>
        <end position="18"/>
    </location>
</feature>
<proteinExistence type="predicted"/>
<keyword evidence="1" id="KW-0732">Signal</keyword>
<dbReference type="SUPFAM" id="SSF110997">
    <property type="entry name" value="Sporulation related repeat"/>
    <property type="match status" value="1"/>
</dbReference>
<gene>
    <name evidence="3" type="ORF">H6B30_09215</name>
</gene>
<dbReference type="PANTHER" id="PTHR38687">
    <property type="entry name" value="CELL DIVISION PROTEIN DEDD-RELATED"/>
    <property type="match status" value="1"/>
</dbReference>
<dbReference type="GO" id="GO:0042834">
    <property type="term" value="F:peptidoglycan binding"/>
    <property type="evidence" value="ECO:0007669"/>
    <property type="project" value="InterPro"/>
</dbReference>
<dbReference type="EMBL" id="JACJJL010000014">
    <property type="protein sequence ID" value="MBM6661921.1"/>
    <property type="molecule type" value="Genomic_DNA"/>
</dbReference>
<comment type="caution">
    <text evidence="3">The sequence shown here is derived from an EMBL/GenBank/DDBJ whole genome shotgun (WGS) entry which is preliminary data.</text>
</comment>
<feature type="domain" description="SPOR" evidence="2">
    <location>
        <begin position="87"/>
        <end position="165"/>
    </location>
</feature>
<evidence type="ECO:0000313" key="3">
    <source>
        <dbReference type="EMBL" id="MBM6661921.1"/>
    </source>
</evidence>
<dbReference type="Pfam" id="PF05036">
    <property type="entry name" value="SPOR"/>
    <property type="match status" value="1"/>
</dbReference>
<sequence length="165" mass="18081">MKKYMVLCAGLCAAMAFTSCKSSESAYKKAYEKAKAQETAQQTTPETAQTEANVVAPLVDRPATDTQVVDNVDNVQVRQERVSLVNGSGLKHFSVVVGSFSLKANADGLQQKLREAGYDAQVVKNEDRNMYRVVAATFDSKADAAASRNEFRAKYPDAWLLYNAQ</sequence>
<evidence type="ECO:0000256" key="1">
    <source>
        <dbReference type="SAM" id="SignalP"/>
    </source>
</evidence>
<keyword evidence="4" id="KW-1185">Reference proteome</keyword>
<feature type="chain" id="PRO_5037160712" evidence="1">
    <location>
        <begin position="19"/>
        <end position="165"/>
    </location>
</feature>
<dbReference type="AlphaFoldDB" id="A0A938WL82"/>
<evidence type="ECO:0000259" key="2">
    <source>
        <dbReference type="PROSITE" id="PS51724"/>
    </source>
</evidence>
<protein>
    <submittedName>
        <fullName evidence="3">SPOR domain-containing protein</fullName>
    </submittedName>
</protein>
<dbReference type="Proteomes" id="UP000764045">
    <property type="component" value="Unassembled WGS sequence"/>
</dbReference>